<comment type="similarity">
    <text evidence="1">Belongs to the ABC transporter superfamily.</text>
</comment>
<keyword evidence="7" id="KW-1185">Reference proteome</keyword>
<dbReference type="Proteomes" id="UP001165283">
    <property type="component" value="Unassembled WGS sequence"/>
</dbReference>
<dbReference type="PANTHER" id="PTHR42734:SF5">
    <property type="entry name" value="IRON TRANSPORT SYSTEM ATP-BINDING PROTEIN HI_0361-RELATED"/>
    <property type="match status" value="1"/>
</dbReference>
<dbReference type="SUPFAM" id="SSF52540">
    <property type="entry name" value="P-loop containing nucleoside triphosphate hydrolases"/>
    <property type="match status" value="1"/>
</dbReference>
<proteinExistence type="inferred from homology"/>
<dbReference type="Pfam" id="PF00005">
    <property type="entry name" value="ABC_tran"/>
    <property type="match status" value="1"/>
</dbReference>
<dbReference type="EMBL" id="JAGSOV010000019">
    <property type="protein sequence ID" value="MCO1655178.1"/>
    <property type="molecule type" value="Genomic_DNA"/>
</dbReference>
<dbReference type="InterPro" id="IPR027417">
    <property type="entry name" value="P-loop_NTPase"/>
</dbReference>
<keyword evidence="3" id="KW-0547">Nucleotide-binding</keyword>
<evidence type="ECO:0000259" key="5">
    <source>
        <dbReference type="PROSITE" id="PS50893"/>
    </source>
</evidence>
<evidence type="ECO:0000256" key="3">
    <source>
        <dbReference type="ARBA" id="ARBA00022741"/>
    </source>
</evidence>
<evidence type="ECO:0000256" key="2">
    <source>
        <dbReference type="ARBA" id="ARBA00022448"/>
    </source>
</evidence>
<organism evidence="6 7">
    <name type="scientific">Pseudonocardia humida</name>
    <dbReference type="NCBI Taxonomy" id="2800819"/>
    <lineage>
        <taxon>Bacteria</taxon>
        <taxon>Bacillati</taxon>
        <taxon>Actinomycetota</taxon>
        <taxon>Actinomycetes</taxon>
        <taxon>Pseudonocardiales</taxon>
        <taxon>Pseudonocardiaceae</taxon>
        <taxon>Pseudonocardia</taxon>
    </lineage>
</organism>
<dbReference type="Gene3D" id="3.40.50.300">
    <property type="entry name" value="P-loop containing nucleotide triphosphate hydrolases"/>
    <property type="match status" value="1"/>
</dbReference>
<dbReference type="InterPro" id="IPR003593">
    <property type="entry name" value="AAA+_ATPase"/>
</dbReference>
<dbReference type="SMART" id="SM00382">
    <property type="entry name" value="AAA"/>
    <property type="match status" value="1"/>
</dbReference>
<dbReference type="InterPro" id="IPR003439">
    <property type="entry name" value="ABC_transporter-like_ATP-bd"/>
</dbReference>
<dbReference type="InterPro" id="IPR017871">
    <property type="entry name" value="ABC_transporter-like_CS"/>
</dbReference>
<dbReference type="RefSeq" id="WP_252436959.1">
    <property type="nucleotide sequence ID" value="NZ_JAGSOV010000019.1"/>
</dbReference>
<evidence type="ECO:0000313" key="7">
    <source>
        <dbReference type="Proteomes" id="UP001165283"/>
    </source>
</evidence>
<accession>A0ABT0ZWQ7</accession>
<dbReference type="InterPro" id="IPR050153">
    <property type="entry name" value="Metal_Ion_Import_ABC"/>
</dbReference>
<keyword evidence="4 6" id="KW-0067">ATP-binding</keyword>
<reference evidence="6" key="1">
    <citation type="submission" date="2021-04" db="EMBL/GenBank/DDBJ databases">
        <title>Pseudonocardia sp. nov., isolated from sandy soil of mangrove forest.</title>
        <authorList>
            <person name="Zan Z."/>
            <person name="Huang R."/>
            <person name="Liu W."/>
        </authorList>
    </citation>
    <scope>NUCLEOTIDE SEQUENCE</scope>
    <source>
        <strain evidence="6">S2-4</strain>
    </source>
</reference>
<protein>
    <submittedName>
        <fullName evidence="6">Metal ABC transporter ATP-binding protein</fullName>
    </submittedName>
</protein>
<comment type="caution">
    <text evidence="6">The sequence shown here is derived from an EMBL/GenBank/DDBJ whole genome shotgun (WGS) entry which is preliminary data.</text>
</comment>
<dbReference type="GO" id="GO:0005524">
    <property type="term" value="F:ATP binding"/>
    <property type="evidence" value="ECO:0007669"/>
    <property type="project" value="UniProtKB-KW"/>
</dbReference>
<dbReference type="PROSITE" id="PS00211">
    <property type="entry name" value="ABC_TRANSPORTER_1"/>
    <property type="match status" value="1"/>
</dbReference>
<gene>
    <name evidence="6" type="ORF">KDL28_08945</name>
</gene>
<dbReference type="PROSITE" id="PS50893">
    <property type="entry name" value="ABC_TRANSPORTER_2"/>
    <property type="match status" value="1"/>
</dbReference>
<evidence type="ECO:0000256" key="4">
    <source>
        <dbReference type="ARBA" id="ARBA00022840"/>
    </source>
</evidence>
<name>A0ABT0ZWQ7_9PSEU</name>
<keyword evidence="2" id="KW-0813">Transport</keyword>
<dbReference type="PANTHER" id="PTHR42734">
    <property type="entry name" value="METAL TRANSPORT SYSTEM ATP-BINDING PROTEIN TM_0124-RELATED"/>
    <property type="match status" value="1"/>
</dbReference>
<feature type="domain" description="ABC transporter" evidence="5">
    <location>
        <begin position="1"/>
        <end position="226"/>
    </location>
</feature>
<evidence type="ECO:0000256" key="1">
    <source>
        <dbReference type="ARBA" id="ARBA00005417"/>
    </source>
</evidence>
<evidence type="ECO:0000313" key="6">
    <source>
        <dbReference type="EMBL" id="MCO1655178.1"/>
    </source>
</evidence>
<sequence>MGGRTLWDGLDLDIAPGEFVAVLGPNGSGKTTLVRVLLGLVELARGEVRIGGRPARRGAPEIGYVPQQKALDADLPLRGRDLVGLGLDGHRLGLGITGRRARRARVDAALAAVGGTDYADTPVGRLSGGEQQRLRVAQALIGDPAVLLCDEPLLSLDLAHQRTVTRLIDERRRAADTAVLFVTHEINPVLPMVDRVLYLVDGRFRIGPPAEVMTSEVLSELYRTDIEVLRLRDRLVVVGTEEHAHCDDPLAAEEPGR</sequence>